<proteinExistence type="predicted"/>
<accession>A0A4Q9DUF3</accession>
<dbReference type="Pfam" id="PF08874">
    <property type="entry name" value="DUF1835"/>
    <property type="match status" value="1"/>
</dbReference>
<dbReference type="InterPro" id="IPR014973">
    <property type="entry name" value="DUF1835"/>
</dbReference>
<name>A0A4Q9DUF3_9BACL</name>
<dbReference type="RefSeq" id="WP_131012180.1">
    <property type="nucleotide sequence ID" value="NZ_SIRE01000004.1"/>
</dbReference>
<protein>
    <submittedName>
        <fullName evidence="2">DUF1835 domain-containing protein</fullName>
    </submittedName>
</protein>
<evidence type="ECO:0000313" key="3">
    <source>
        <dbReference type="Proteomes" id="UP000293142"/>
    </source>
</evidence>
<feature type="domain" description="DUF1835" evidence="1">
    <location>
        <begin position="2"/>
        <end position="106"/>
    </location>
</feature>
<evidence type="ECO:0000313" key="2">
    <source>
        <dbReference type="EMBL" id="TBL80579.1"/>
    </source>
</evidence>
<evidence type="ECO:0000259" key="1">
    <source>
        <dbReference type="Pfam" id="PF08874"/>
    </source>
</evidence>
<dbReference type="AlphaFoldDB" id="A0A4Q9DUF3"/>
<dbReference type="Proteomes" id="UP000293142">
    <property type="component" value="Unassembled WGS sequence"/>
</dbReference>
<reference evidence="2 3" key="1">
    <citation type="submission" date="2019-02" db="EMBL/GenBank/DDBJ databases">
        <title>Paenibacillus sp. nov., isolated from surface-sterilized tissue of Thalictrum simplex L.</title>
        <authorList>
            <person name="Tuo L."/>
        </authorList>
    </citation>
    <scope>NUCLEOTIDE SEQUENCE [LARGE SCALE GENOMIC DNA]</scope>
    <source>
        <strain evidence="2 3">N2SHLJ1</strain>
    </source>
</reference>
<dbReference type="OrthoDB" id="127805at2"/>
<keyword evidence="3" id="KW-1185">Reference proteome</keyword>
<gene>
    <name evidence="2" type="ORF">EYB31_04950</name>
</gene>
<sequence length="334" mass="37619">MLHIVNGDSVAKKLRQGLVPDDILVWREVYPHGPVFEEPAAVDHRKKRARYLERTLGIPRSEYIMISETQDKTLAGYSQYKEVVLWFEHDLFDQAMLCYLLHWFSKQFLSQTKLSLLSIGEFPGIEPFRGLGQLTPEQLQSLSGTWKSVSPEAMELGSALWQAYSSSEPDKLQKLLSEDTSALPFAQEAFKAHLSRFPSVRNGLGCVEQMTLELVETGINSPGELFGHVSGRLHILGIGDLQYWHILKKLSQGPYPLLSIRGMDGFPAYDAPTASFVHGEIALTAFGRSVLAEEADRAAKQGIDEWYGGVHVQGKQPRWRWDTVRQTLYETAEA</sequence>
<dbReference type="EMBL" id="SIRE01000004">
    <property type="protein sequence ID" value="TBL80579.1"/>
    <property type="molecule type" value="Genomic_DNA"/>
</dbReference>
<comment type="caution">
    <text evidence="2">The sequence shown here is derived from an EMBL/GenBank/DDBJ whole genome shotgun (WGS) entry which is preliminary data.</text>
</comment>
<organism evidence="2 3">
    <name type="scientific">Paenibacillus thalictri</name>
    <dbReference type="NCBI Taxonomy" id="2527873"/>
    <lineage>
        <taxon>Bacteria</taxon>
        <taxon>Bacillati</taxon>
        <taxon>Bacillota</taxon>
        <taxon>Bacilli</taxon>
        <taxon>Bacillales</taxon>
        <taxon>Paenibacillaceae</taxon>
        <taxon>Paenibacillus</taxon>
    </lineage>
</organism>